<organism evidence="2">
    <name type="scientific">Cyprideis torosa</name>
    <dbReference type="NCBI Taxonomy" id="163714"/>
    <lineage>
        <taxon>Eukaryota</taxon>
        <taxon>Metazoa</taxon>
        <taxon>Ecdysozoa</taxon>
        <taxon>Arthropoda</taxon>
        <taxon>Crustacea</taxon>
        <taxon>Oligostraca</taxon>
        <taxon>Ostracoda</taxon>
        <taxon>Podocopa</taxon>
        <taxon>Podocopida</taxon>
        <taxon>Cytherocopina</taxon>
        <taxon>Cytheroidea</taxon>
        <taxon>Cytherideidae</taxon>
        <taxon>Cyprideis</taxon>
    </lineage>
</organism>
<dbReference type="AlphaFoldDB" id="A0A7R8ZFP9"/>
<dbReference type="EMBL" id="OB660057">
    <property type="protein sequence ID" value="CAD7222424.1"/>
    <property type="molecule type" value="Genomic_DNA"/>
</dbReference>
<gene>
    <name evidence="2" type="ORF">CTOB1V02_LOCUS432</name>
</gene>
<accession>A0A7R8ZFP9</accession>
<reference evidence="2" key="1">
    <citation type="submission" date="2020-11" db="EMBL/GenBank/DDBJ databases">
        <authorList>
            <person name="Tran Van P."/>
        </authorList>
    </citation>
    <scope>NUCLEOTIDE SEQUENCE</scope>
</reference>
<sequence length="138" mass="15824">MQNPCPHNEEFSVSHRVKRRGSSSCDRKTSSLKRRAEYLKRFTILALDTGNWIHLSTSSKKELLRVLQGMPKEVEEQECDKQLIRKASEDTCFTLFHGRGSTVCISSEKVPSEREPYTSNLTRVEATHREVGEQPCLN</sequence>
<proteinExistence type="predicted"/>
<feature type="region of interest" description="Disordered" evidence="1">
    <location>
        <begin position="1"/>
        <end position="28"/>
    </location>
</feature>
<evidence type="ECO:0000313" key="2">
    <source>
        <dbReference type="EMBL" id="CAD7222424.1"/>
    </source>
</evidence>
<protein>
    <submittedName>
        <fullName evidence="2">Uncharacterized protein</fullName>
    </submittedName>
</protein>
<name>A0A7R8ZFP9_9CRUS</name>
<evidence type="ECO:0000256" key="1">
    <source>
        <dbReference type="SAM" id="MobiDB-lite"/>
    </source>
</evidence>